<dbReference type="InterPro" id="IPR007219">
    <property type="entry name" value="XnlR_reg_dom"/>
</dbReference>
<keyword evidence="1" id="KW-0479">Metal-binding</keyword>
<gene>
    <name evidence="7" type="ORF">BDV26DRAFT_19942</name>
</gene>
<organism evidence="7 8">
    <name type="scientific">Aspergillus bertholletiae</name>
    <dbReference type="NCBI Taxonomy" id="1226010"/>
    <lineage>
        <taxon>Eukaryota</taxon>
        <taxon>Fungi</taxon>
        <taxon>Dikarya</taxon>
        <taxon>Ascomycota</taxon>
        <taxon>Pezizomycotina</taxon>
        <taxon>Eurotiomycetes</taxon>
        <taxon>Eurotiomycetidae</taxon>
        <taxon>Eurotiales</taxon>
        <taxon>Aspergillaceae</taxon>
        <taxon>Aspergillus</taxon>
        <taxon>Aspergillus subgen. Circumdati</taxon>
    </lineage>
</organism>
<sequence length="721" mass="80293">MQSRRAAIQKSNGARRRKASLCCEPCRERKSHCDGRKPICGPCSQRSHGVNRCRYNRSVVRLLDTDEYLQVLYRHIRELEEVCHEAGIPVPIFDPDAAPMGLDEATPPQIGLGIQFDSPPAFPPPIKPETFPSLLTNPQEGDLNLLEASKLGYNARFSKPPNMILGSPSSACLIRLLTQGRLLRDIPYGPTHAHLDGSLLPPRDLADHLLSCFWDRVYCLYPFCDRPSVQDAYEALWMSGNIVDKKSSELNIGLGGRSDSGRESPVFICALNIIFALGCHFADISVPDRNAIAHTFFLRAKHNIGLDLLEIHTVGAVQTLLLASLYLQSIPDPHKSWDLAGVACRIAQGLRLHEDRPDSSQDPLELEMQRRTWHGCIMMNTIVSMADGKPSTMTSLPPIPLPGAVDITPTNTMDQYSTAFYPASLKLYSILDTVLSAAQKSRRDRSSTSASLTTTQQNGVDVVAELEETLTKYESNLPSVLNWSRPSNPATDVTQLLTLRRQRNILHARFLYVRLRVYRAAFTQLCSEMLAQEDSEIDQYDPILRKLYSSVLSKHAAVCTKVAIDLVSLVYDNYQTSTTDAWWYNGFYTSIAGMVLVMSYTSLPALSGIEKADVNEAWRKCEQILQFMIPYNFSSRNTLLFLRAARDRILSYLEDDSEAGGPDTGPNSNHLDGVDNPFAEDADGVFNGANWLGSAVAMVGLGFLCPADFKWFQNWLAEELP</sequence>
<dbReference type="Proteomes" id="UP000326198">
    <property type="component" value="Unassembled WGS sequence"/>
</dbReference>
<dbReference type="SMART" id="SM00906">
    <property type="entry name" value="Fungal_trans"/>
    <property type="match status" value="1"/>
</dbReference>
<evidence type="ECO:0000256" key="5">
    <source>
        <dbReference type="ARBA" id="ARBA00023242"/>
    </source>
</evidence>
<keyword evidence="5" id="KW-0539">Nucleus</keyword>
<dbReference type="GO" id="GO:0005634">
    <property type="term" value="C:nucleus"/>
    <property type="evidence" value="ECO:0007669"/>
    <property type="project" value="TreeGrafter"/>
</dbReference>
<dbReference type="GO" id="GO:0006351">
    <property type="term" value="P:DNA-templated transcription"/>
    <property type="evidence" value="ECO:0007669"/>
    <property type="project" value="InterPro"/>
</dbReference>
<proteinExistence type="predicted"/>
<evidence type="ECO:0000259" key="6">
    <source>
        <dbReference type="PROSITE" id="PS50048"/>
    </source>
</evidence>
<accession>A0A5N7AZJ3</accession>
<evidence type="ECO:0000256" key="4">
    <source>
        <dbReference type="ARBA" id="ARBA00023163"/>
    </source>
</evidence>
<feature type="domain" description="Zn(2)-C6 fungal-type" evidence="6">
    <location>
        <begin position="22"/>
        <end position="55"/>
    </location>
</feature>
<keyword evidence="2" id="KW-0805">Transcription regulation</keyword>
<evidence type="ECO:0000313" key="8">
    <source>
        <dbReference type="Proteomes" id="UP000326198"/>
    </source>
</evidence>
<keyword evidence="8" id="KW-1185">Reference proteome</keyword>
<dbReference type="GO" id="GO:0000981">
    <property type="term" value="F:DNA-binding transcription factor activity, RNA polymerase II-specific"/>
    <property type="evidence" value="ECO:0007669"/>
    <property type="project" value="InterPro"/>
</dbReference>
<dbReference type="GO" id="GO:0000435">
    <property type="term" value="P:positive regulation of transcription from RNA polymerase II promoter by galactose"/>
    <property type="evidence" value="ECO:0007669"/>
    <property type="project" value="TreeGrafter"/>
</dbReference>
<keyword evidence="4" id="KW-0804">Transcription</keyword>
<dbReference type="GO" id="GO:0000978">
    <property type="term" value="F:RNA polymerase II cis-regulatory region sequence-specific DNA binding"/>
    <property type="evidence" value="ECO:0007669"/>
    <property type="project" value="TreeGrafter"/>
</dbReference>
<dbReference type="OrthoDB" id="424974at2759"/>
<dbReference type="SUPFAM" id="SSF57701">
    <property type="entry name" value="Zn2/Cys6 DNA-binding domain"/>
    <property type="match status" value="1"/>
</dbReference>
<dbReference type="PANTHER" id="PTHR47424">
    <property type="entry name" value="REGULATORY PROTEIN GAL4"/>
    <property type="match status" value="1"/>
</dbReference>
<keyword evidence="3" id="KW-0238">DNA-binding</keyword>
<evidence type="ECO:0000256" key="2">
    <source>
        <dbReference type="ARBA" id="ARBA00023015"/>
    </source>
</evidence>
<dbReference type="InterPro" id="IPR051127">
    <property type="entry name" value="Fungal_SecMet_Regulators"/>
</dbReference>
<dbReference type="AlphaFoldDB" id="A0A5N7AZJ3"/>
<evidence type="ECO:0000256" key="3">
    <source>
        <dbReference type="ARBA" id="ARBA00023125"/>
    </source>
</evidence>
<dbReference type="CDD" id="cd12148">
    <property type="entry name" value="fungal_TF_MHR"/>
    <property type="match status" value="1"/>
</dbReference>
<evidence type="ECO:0000256" key="1">
    <source>
        <dbReference type="ARBA" id="ARBA00022723"/>
    </source>
</evidence>
<dbReference type="GO" id="GO:0008270">
    <property type="term" value="F:zinc ion binding"/>
    <property type="evidence" value="ECO:0007669"/>
    <property type="project" value="InterPro"/>
</dbReference>
<dbReference type="PROSITE" id="PS50048">
    <property type="entry name" value="ZN2_CY6_FUNGAL_2"/>
    <property type="match status" value="1"/>
</dbReference>
<protein>
    <submittedName>
        <fullName evidence="7">Fungal-specific transcription factor domain-containing protein</fullName>
    </submittedName>
</protein>
<dbReference type="CDD" id="cd00067">
    <property type="entry name" value="GAL4"/>
    <property type="match status" value="1"/>
</dbReference>
<dbReference type="Gene3D" id="4.10.240.10">
    <property type="entry name" value="Zn(2)-C6 fungal-type DNA-binding domain"/>
    <property type="match status" value="1"/>
</dbReference>
<name>A0A5N7AZJ3_9EURO</name>
<dbReference type="PANTHER" id="PTHR47424:SF4">
    <property type="entry name" value="ZN(II)2CYS6 TRANSCRIPTION FACTOR (EUROFUNG)"/>
    <property type="match status" value="1"/>
</dbReference>
<dbReference type="InterPro" id="IPR036864">
    <property type="entry name" value="Zn2-C6_fun-type_DNA-bd_sf"/>
</dbReference>
<evidence type="ECO:0000313" key="7">
    <source>
        <dbReference type="EMBL" id="KAE8375264.1"/>
    </source>
</evidence>
<dbReference type="Pfam" id="PF04082">
    <property type="entry name" value="Fungal_trans"/>
    <property type="match status" value="1"/>
</dbReference>
<reference evidence="7 8" key="1">
    <citation type="submission" date="2019-04" db="EMBL/GenBank/DDBJ databases">
        <title>Friends and foes A comparative genomics studyof 23 Aspergillus species from section Flavi.</title>
        <authorList>
            <consortium name="DOE Joint Genome Institute"/>
            <person name="Kjaerbolling I."/>
            <person name="Vesth T."/>
            <person name="Frisvad J.C."/>
            <person name="Nybo J.L."/>
            <person name="Theobald S."/>
            <person name="Kildgaard S."/>
            <person name="Isbrandt T."/>
            <person name="Kuo A."/>
            <person name="Sato A."/>
            <person name="Lyhne E.K."/>
            <person name="Kogle M.E."/>
            <person name="Wiebenga A."/>
            <person name="Kun R.S."/>
            <person name="Lubbers R.J."/>
            <person name="Makela M.R."/>
            <person name="Barry K."/>
            <person name="Chovatia M."/>
            <person name="Clum A."/>
            <person name="Daum C."/>
            <person name="Haridas S."/>
            <person name="He G."/>
            <person name="LaButti K."/>
            <person name="Lipzen A."/>
            <person name="Mondo S."/>
            <person name="Riley R."/>
            <person name="Salamov A."/>
            <person name="Simmons B.A."/>
            <person name="Magnuson J.K."/>
            <person name="Henrissat B."/>
            <person name="Mortensen U.H."/>
            <person name="Larsen T.O."/>
            <person name="Devries R.P."/>
            <person name="Grigoriev I.V."/>
            <person name="Machida M."/>
            <person name="Baker S.E."/>
            <person name="Andersen M.R."/>
        </authorList>
    </citation>
    <scope>NUCLEOTIDE SEQUENCE [LARGE SCALE GENOMIC DNA]</scope>
    <source>
        <strain evidence="7 8">IBT 29228</strain>
    </source>
</reference>
<dbReference type="InterPro" id="IPR001138">
    <property type="entry name" value="Zn2Cys6_DnaBD"/>
</dbReference>
<dbReference type="EMBL" id="ML736264">
    <property type="protein sequence ID" value="KAE8375264.1"/>
    <property type="molecule type" value="Genomic_DNA"/>
</dbReference>